<organism evidence="1">
    <name type="scientific">marine metagenome</name>
    <dbReference type="NCBI Taxonomy" id="408172"/>
    <lineage>
        <taxon>unclassified sequences</taxon>
        <taxon>metagenomes</taxon>
        <taxon>ecological metagenomes</taxon>
    </lineage>
</organism>
<name>A0A382TTT6_9ZZZZ</name>
<proteinExistence type="predicted"/>
<protein>
    <recommendedName>
        <fullName evidence="2">Magnesium transporter MgtE intracellular domain-containing protein</fullName>
    </recommendedName>
</protein>
<accession>A0A382TTT6</accession>
<reference evidence="1" key="1">
    <citation type="submission" date="2018-05" db="EMBL/GenBank/DDBJ databases">
        <authorList>
            <person name="Lanie J.A."/>
            <person name="Ng W.-L."/>
            <person name="Kazmierczak K.M."/>
            <person name="Andrzejewski T.M."/>
            <person name="Davidsen T.M."/>
            <person name="Wayne K.J."/>
            <person name="Tettelin H."/>
            <person name="Glass J.I."/>
            <person name="Rusch D."/>
            <person name="Podicherti R."/>
            <person name="Tsui H.-C.T."/>
            <person name="Winkler M.E."/>
        </authorList>
    </citation>
    <scope>NUCLEOTIDE SEQUENCE</scope>
</reference>
<evidence type="ECO:0008006" key="2">
    <source>
        <dbReference type="Google" id="ProtNLM"/>
    </source>
</evidence>
<feature type="non-terminal residue" evidence="1">
    <location>
        <position position="53"/>
    </location>
</feature>
<dbReference type="SUPFAM" id="SSF158791">
    <property type="entry name" value="MgtE N-terminal domain-like"/>
    <property type="match status" value="1"/>
</dbReference>
<dbReference type="EMBL" id="UINC01139115">
    <property type="protein sequence ID" value="SVD25464.1"/>
    <property type="molecule type" value="Genomic_DNA"/>
</dbReference>
<gene>
    <name evidence="1" type="ORF">METZ01_LOCUS378318</name>
</gene>
<feature type="non-terminal residue" evidence="1">
    <location>
        <position position="1"/>
    </location>
</feature>
<dbReference type="AlphaFoldDB" id="A0A382TTT6"/>
<evidence type="ECO:0000313" key="1">
    <source>
        <dbReference type="EMBL" id="SVD25464.1"/>
    </source>
</evidence>
<sequence>VTTSPYLPAEQLHDFIESGTLYKIRGLVESLPAADVATLLSSSPPKERRVLWE</sequence>